<evidence type="ECO:0000313" key="3">
    <source>
        <dbReference type="Proteomes" id="UP000248688"/>
    </source>
</evidence>
<gene>
    <name evidence="2" type="ORF">DN752_02255</name>
</gene>
<name>A0A2Z4IDD4_9BACT</name>
<organism evidence="2 3">
    <name type="scientific">Echinicola strongylocentroti</name>
    <dbReference type="NCBI Taxonomy" id="1795355"/>
    <lineage>
        <taxon>Bacteria</taxon>
        <taxon>Pseudomonadati</taxon>
        <taxon>Bacteroidota</taxon>
        <taxon>Cytophagia</taxon>
        <taxon>Cytophagales</taxon>
        <taxon>Cyclobacteriaceae</taxon>
        <taxon>Echinicola</taxon>
    </lineage>
</organism>
<protein>
    <submittedName>
        <fullName evidence="2">DUF4301 domain-containing protein</fullName>
    </submittedName>
</protein>
<dbReference type="OrthoDB" id="5572060at2"/>
<evidence type="ECO:0000313" key="2">
    <source>
        <dbReference type="EMBL" id="AWW29051.1"/>
    </source>
</evidence>
<keyword evidence="3" id="KW-1185">Reference proteome</keyword>
<proteinExistence type="predicted"/>
<sequence length="501" mass="55701">MDALSEKISYQGKSLPTVLGQINRFATGFPYLSILRPAQATDGIKVLSNEEIDKLGGIYCEQKDGLNIVKFVPASGAASRMFKKLYEFLEGDGSLSRSKEADVFIKNLTKFAFYEELKNSFSEEGRDMDIVLEEQNFKLIISRFLEAEGLGYGSLPKGLLKFHRYDDQKRTPVHEHFIEGMQYAIGKGGAVKLHFTVSKEHLKGFEAACESIKAMLEKRTNILFEVSFSQQKPSTDTIAVNVDNTPFLQNDGNLLFRPGGHGALLSNLEEIDADLIFVKNIDNVTVENTSGISKKYKMAMAGMLLDLQQKVFHYLDLLKGNKSDVKAEVEGFLRNDLCVLLPNKYAEASPEEQRLWLIGKLERPIRVCGMVRNTGEPGGGPFWAKNQDGSVSLQIVEKAQIEPDKLAALLTESTHFNPVDLVCAIKKQDGSRYSLDDFSDPEAGLISEKSLNGRALKALELPGLWNGAMSDWNTVFVEVPLGTFSPVKTINDLLRDEHQAS</sequence>
<evidence type="ECO:0000259" key="1">
    <source>
        <dbReference type="Pfam" id="PF14134"/>
    </source>
</evidence>
<dbReference type="KEGG" id="est:DN752_02255"/>
<dbReference type="AlphaFoldDB" id="A0A2Z4IDD4"/>
<dbReference type="SUPFAM" id="SSF53448">
    <property type="entry name" value="Nucleotide-diphospho-sugar transferases"/>
    <property type="match status" value="1"/>
</dbReference>
<dbReference type="EMBL" id="CP030041">
    <property type="protein sequence ID" value="AWW29051.1"/>
    <property type="molecule type" value="Genomic_DNA"/>
</dbReference>
<dbReference type="Pfam" id="PF14134">
    <property type="entry name" value="DUF4301"/>
    <property type="match status" value="1"/>
</dbReference>
<accession>A0A2Z4IDD4</accession>
<dbReference type="Proteomes" id="UP000248688">
    <property type="component" value="Chromosome"/>
</dbReference>
<feature type="domain" description="DUF4301" evidence="1">
    <location>
        <begin position="6"/>
        <end position="499"/>
    </location>
</feature>
<dbReference type="RefSeq" id="WP_112782471.1">
    <property type="nucleotide sequence ID" value="NZ_CP030041.1"/>
</dbReference>
<dbReference type="InterPro" id="IPR029044">
    <property type="entry name" value="Nucleotide-diphossugar_trans"/>
</dbReference>
<dbReference type="InterPro" id="IPR025393">
    <property type="entry name" value="DUF4301"/>
</dbReference>
<reference evidence="2 3" key="1">
    <citation type="submission" date="2018-06" db="EMBL/GenBank/DDBJ databases">
        <title>Echinicola strongylocentroti sp. nov., isolated from a sea urchin Strongylocentrotus intermedius.</title>
        <authorList>
            <person name="Bae S.S."/>
        </authorList>
    </citation>
    <scope>NUCLEOTIDE SEQUENCE [LARGE SCALE GENOMIC DNA]</scope>
    <source>
        <strain evidence="2 3">MEBiC08714</strain>
    </source>
</reference>